<dbReference type="Gramene" id="CDP14040">
    <property type="protein sequence ID" value="CDP14040"/>
    <property type="gene ID" value="GSCOC_T00039214001"/>
</dbReference>
<protein>
    <submittedName>
        <fullName evidence="2">Uncharacterized protein</fullName>
    </submittedName>
</protein>
<evidence type="ECO:0000313" key="3">
    <source>
        <dbReference type="Proteomes" id="UP000295252"/>
    </source>
</evidence>
<name>A0A068UZR7_COFCA</name>
<organism evidence="2 3">
    <name type="scientific">Coffea canephora</name>
    <name type="common">Robusta coffee</name>
    <dbReference type="NCBI Taxonomy" id="49390"/>
    <lineage>
        <taxon>Eukaryota</taxon>
        <taxon>Viridiplantae</taxon>
        <taxon>Streptophyta</taxon>
        <taxon>Embryophyta</taxon>
        <taxon>Tracheophyta</taxon>
        <taxon>Spermatophyta</taxon>
        <taxon>Magnoliopsida</taxon>
        <taxon>eudicotyledons</taxon>
        <taxon>Gunneridae</taxon>
        <taxon>Pentapetalae</taxon>
        <taxon>asterids</taxon>
        <taxon>lamiids</taxon>
        <taxon>Gentianales</taxon>
        <taxon>Rubiaceae</taxon>
        <taxon>Ixoroideae</taxon>
        <taxon>Gardenieae complex</taxon>
        <taxon>Bertiereae - Coffeeae clade</taxon>
        <taxon>Coffeeae</taxon>
        <taxon>Coffea</taxon>
    </lineage>
</organism>
<reference evidence="3" key="1">
    <citation type="journal article" date="2014" name="Science">
        <title>The coffee genome provides insight into the convergent evolution of caffeine biosynthesis.</title>
        <authorList>
            <person name="Denoeud F."/>
            <person name="Carretero-Paulet L."/>
            <person name="Dereeper A."/>
            <person name="Droc G."/>
            <person name="Guyot R."/>
            <person name="Pietrella M."/>
            <person name="Zheng C."/>
            <person name="Alberti A."/>
            <person name="Anthony F."/>
            <person name="Aprea G."/>
            <person name="Aury J.M."/>
            <person name="Bento P."/>
            <person name="Bernard M."/>
            <person name="Bocs S."/>
            <person name="Campa C."/>
            <person name="Cenci A."/>
            <person name="Combes M.C."/>
            <person name="Crouzillat D."/>
            <person name="Da Silva C."/>
            <person name="Daddiego L."/>
            <person name="De Bellis F."/>
            <person name="Dussert S."/>
            <person name="Garsmeur O."/>
            <person name="Gayraud T."/>
            <person name="Guignon V."/>
            <person name="Jahn K."/>
            <person name="Jamilloux V."/>
            <person name="Joet T."/>
            <person name="Labadie K."/>
            <person name="Lan T."/>
            <person name="Leclercq J."/>
            <person name="Lepelley M."/>
            <person name="Leroy T."/>
            <person name="Li L.T."/>
            <person name="Librado P."/>
            <person name="Lopez L."/>
            <person name="Munoz A."/>
            <person name="Noel B."/>
            <person name="Pallavicini A."/>
            <person name="Perrotta G."/>
            <person name="Poncet V."/>
            <person name="Pot D."/>
            <person name="Priyono X."/>
            <person name="Rigoreau M."/>
            <person name="Rouard M."/>
            <person name="Rozas J."/>
            <person name="Tranchant-Dubreuil C."/>
            <person name="VanBuren R."/>
            <person name="Zhang Q."/>
            <person name="Andrade A.C."/>
            <person name="Argout X."/>
            <person name="Bertrand B."/>
            <person name="de Kochko A."/>
            <person name="Graziosi G."/>
            <person name="Henry R.J."/>
            <person name="Jayarama X."/>
            <person name="Ming R."/>
            <person name="Nagai C."/>
            <person name="Rounsley S."/>
            <person name="Sankoff D."/>
            <person name="Giuliano G."/>
            <person name="Albert V.A."/>
            <person name="Wincker P."/>
            <person name="Lashermes P."/>
        </authorList>
    </citation>
    <scope>NUCLEOTIDE SEQUENCE [LARGE SCALE GENOMIC DNA]</scope>
    <source>
        <strain evidence="3">cv. DH200-94</strain>
    </source>
</reference>
<evidence type="ECO:0000313" key="2">
    <source>
        <dbReference type="EMBL" id="CDP14040.1"/>
    </source>
</evidence>
<dbReference type="EMBL" id="HG739162">
    <property type="protein sequence ID" value="CDP14040.1"/>
    <property type="molecule type" value="Genomic_DNA"/>
</dbReference>
<sequence length="71" mass="7880">MYERKKKVIGSVITKKRRNFSTENDNPNRDISPSNIPGLATKVASLLKVITSTEVSCSRSSRAELKPSTSR</sequence>
<feature type="compositionally biased region" description="Polar residues" evidence="1">
    <location>
        <begin position="21"/>
        <end position="35"/>
    </location>
</feature>
<dbReference type="AlphaFoldDB" id="A0A068UZR7"/>
<accession>A0A068UZR7</accession>
<dbReference type="Proteomes" id="UP000295252">
    <property type="component" value="Chromosome IV"/>
</dbReference>
<dbReference type="InParanoid" id="A0A068UZR7"/>
<evidence type="ECO:0000256" key="1">
    <source>
        <dbReference type="SAM" id="MobiDB-lite"/>
    </source>
</evidence>
<gene>
    <name evidence="2" type="ORF">GSCOC_T00039214001</name>
</gene>
<keyword evidence="3" id="KW-1185">Reference proteome</keyword>
<proteinExistence type="predicted"/>
<feature type="region of interest" description="Disordered" evidence="1">
    <location>
        <begin position="15"/>
        <end position="36"/>
    </location>
</feature>